<name>A0A6J7AIE7_9ZZZZ</name>
<organism evidence="2">
    <name type="scientific">freshwater metagenome</name>
    <dbReference type="NCBI Taxonomy" id="449393"/>
    <lineage>
        <taxon>unclassified sequences</taxon>
        <taxon>metagenomes</taxon>
        <taxon>ecological metagenomes</taxon>
    </lineage>
</organism>
<proteinExistence type="predicted"/>
<dbReference type="AlphaFoldDB" id="A0A6J7AIE7"/>
<dbReference type="EMBL" id="CAFABA010000068">
    <property type="protein sequence ID" value="CAB4832644.1"/>
    <property type="molecule type" value="Genomic_DNA"/>
</dbReference>
<gene>
    <name evidence="2" type="ORF">UFOPK3139_01679</name>
</gene>
<evidence type="ECO:0000256" key="1">
    <source>
        <dbReference type="SAM" id="MobiDB-lite"/>
    </source>
</evidence>
<sequence>MSSATTTATGSPTNRTVPRASKGRLNASGHMPGPNGGGMSGRPRSSKVSTANTPGMASASAVSIDVMWAWAMVDRTNTATAAPASTTSPT</sequence>
<accession>A0A6J7AIE7</accession>
<protein>
    <submittedName>
        <fullName evidence="2">Unannotated protein</fullName>
    </submittedName>
</protein>
<evidence type="ECO:0000313" key="2">
    <source>
        <dbReference type="EMBL" id="CAB4832644.1"/>
    </source>
</evidence>
<feature type="region of interest" description="Disordered" evidence="1">
    <location>
        <begin position="1"/>
        <end position="58"/>
    </location>
</feature>
<reference evidence="2" key="1">
    <citation type="submission" date="2020-05" db="EMBL/GenBank/DDBJ databases">
        <authorList>
            <person name="Chiriac C."/>
            <person name="Salcher M."/>
            <person name="Ghai R."/>
            <person name="Kavagutti S V."/>
        </authorList>
    </citation>
    <scope>NUCLEOTIDE SEQUENCE</scope>
</reference>
<feature type="compositionally biased region" description="Polar residues" evidence="1">
    <location>
        <begin position="46"/>
        <end position="55"/>
    </location>
</feature>